<dbReference type="AlphaFoldDB" id="A0A5B8LJN1"/>
<evidence type="ECO:0000259" key="2">
    <source>
        <dbReference type="Pfam" id="PF00266"/>
    </source>
</evidence>
<dbReference type="KEGG" id="spai:FPZ24_07495"/>
<organism evidence="3 4">
    <name type="scientific">Sphingomonas panacisoli</name>
    <dbReference type="NCBI Taxonomy" id="1813879"/>
    <lineage>
        <taxon>Bacteria</taxon>
        <taxon>Pseudomonadati</taxon>
        <taxon>Pseudomonadota</taxon>
        <taxon>Alphaproteobacteria</taxon>
        <taxon>Sphingomonadales</taxon>
        <taxon>Sphingomonadaceae</taxon>
        <taxon>Sphingomonas</taxon>
    </lineage>
</organism>
<keyword evidence="1" id="KW-0663">Pyridoxal phosphate</keyword>
<reference evidence="3 4" key="1">
    <citation type="submission" date="2019-07" db="EMBL/GenBank/DDBJ databases">
        <title>Full genome sequence of Sphingomonas sp. 4R-6-7(HKS19).</title>
        <authorList>
            <person name="Im W.-T."/>
        </authorList>
    </citation>
    <scope>NUCLEOTIDE SEQUENCE [LARGE SCALE GENOMIC DNA]</scope>
    <source>
        <strain evidence="3 4">HKS19</strain>
    </source>
</reference>
<proteinExistence type="predicted"/>
<dbReference type="EMBL" id="CP042306">
    <property type="protein sequence ID" value="QDZ07340.1"/>
    <property type="molecule type" value="Genomic_DNA"/>
</dbReference>
<name>A0A5B8LJN1_9SPHN</name>
<dbReference type="InterPro" id="IPR011340">
    <property type="entry name" value="Cys_dSase-rel"/>
</dbReference>
<dbReference type="InterPro" id="IPR015424">
    <property type="entry name" value="PyrdxlP-dep_Trfase"/>
</dbReference>
<dbReference type="PANTHER" id="PTHR43586">
    <property type="entry name" value="CYSTEINE DESULFURASE"/>
    <property type="match status" value="1"/>
</dbReference>
<feature type="domain" description="Aminotransferase class V" evidence="2">
    <location>
        <begin position="21"/>
        <end position="397"/>
    </location>
</feature>
<gene>
    <name evidence="3" type="ORF">FPZ24_07495</name>
</gene>
<dbReference type="SUPFAM" id="SSF53383">
    <property type="entry name" value="PLP-dependent transferases"/>
    <property type="match status" value="1"/>
</dbReference>
<dbReference type="Pfam" id="PF00266">
    <property type="entry name" value="Aminotran_5"/>
    <property type="match status" value="1"/>
</dbReference>
<protein>
    <submittedName>
        <fullName evidence="3">Cysteine desulfurase-like protein</fullName>
    </submittedName>
</protein>
<dbReference type="RefSeq" id="WP_146570685.1">
    <property type="nucleotide sequence ID" value="NZ_CP042306.1"/>
</dbReference>
<keyword evidence="4" id="KW-1185">Reference proteome</keyword>
<accession>A0A5B8LJN1</accession>
<dbReference type="NCBIfam" id="TIGR01976">
    <property type="entry name" value="am_tr_V_VC1184"/>
    <property type="match status" value="1"/>
</dbReference>
<dbReference type="OrthoDB" id="7592443at2"/>
<dbReference type="Gene3D" id="3.90.1150.10">
    <property type="entry name" value="Aspartate Aminotransferase, domain 1"/>
    <property type="match status" value="1"/>
</dbReference>
<dbReference type="PANTHER" id="PTHR43586:SF21">
    <property type="entry name" value="PYRIDOXAL PHOSPHATE (PLP)-DEPENDENT ASPARTATE AMINOTRANSFERASE SUPERFAMILY"/>
    <property type="match status" value="1"/>
</dbReference>
<evidence type="ECO:0000313" key="3">
    <source>
        <dbReference type="EMBL" id="QDZ07340.1"/>
    </source>
</evidence>
<evidence type="ECO:0000313" key="4">
    <source>
        <dbReference type="Proteomes" id="UP000315673"/>
    </source>
</evidence>
<dbReference type="Gene3D" id="3.40.640.10">
    <property type="entry name" value="Type I PLP-dependent aspartate aminotransferase-like (Major domain)"/>
    <property type="match status" value="1"/>
</dbReference>
<sequence>MPDFPIDAVRARFPALKRGTVFFDAPGGTQACDAAIAAMTRHLTDGTANAGGPFATSIETDQVSAEAHAAIADLLGAQPDDIAFGPNTTSLTFAVSRALSREWQAGDELIVTRLDHDANVAPWLQVAEDRGMTVRWLDFDPATGRWSLDDLAALLGPKTKLVALGAASNALGTLNPIAEACALVRERSSALTYIDAVQSVPHVVTDVVALGCDFLACSPYKFFGPHQGVLWMRPGLAPNAYKVSPAGNDAAHRFETGTPSFEGQAGVLGTIDYLEWLGEQVDPAANSRRARLVAAMSAATAYERTIGERLLAGFATIPGLKLWGPPTMEGRVPTFSFTLDGHDPHAIAQHLADRGIFAWAGHFYAVEVIARLDLTDAGGLLRVGLCHYATIEEIDRLIAALREL</sequence>
<dbReference type="InterPro" id="IPR015422">
    <property type="entry name" value="PyrdxlP-dep_Trfase_small"/>
</dbReference>
<dbReference type="Proteomes" id="UP000315673">
    <property type="component" value="Chromosome"/>
</dbReference>
<dbReference type="InterPro" id="IPR000192">
    <property type="entry name" value="Aminotrans_V_dom"/>
</dbReference>
<dbReference type="InterPro" id="IPR015421">
    <property type="entry name" value="PyrdxlP-dep_Trfase_major"/>
</dbReference>
<evidence type="ECO:0000256" key="1">
    <source>
        <dbReference type="ARBA" id="ARBA00022898"/>
    </source>
</evidence>